<gene>
    <name evidence="2" type="primary">LOC119637756</name>
</gene>
<dbReference type="AlphaFoldDB" id="A0A9C6DSA7"/>
<organism evidence="1 2">
    <name type="scientific">Glossina fuscipes</name>
    <dbReference type="NCBI Taxonomy" id="7396"/>
    <lineage>
        <taxon>Eukaryota</taxon>
        <taxon>Metazoa</taxon>
        <taxon>Ecdysozoa</taxon>
        <taxon>Arthropoda</taxon>
        <taxon>Hexapoda</taxon>
        <taxon>Insecta</taxon>
        <taxon>Pterygota</taxon>
        <taxon>Neoptera</taxon>
        <taxon>Endopterygota</taxon>
        <taxon>Diptera</taxon>
        <taxon>Brachycera</taxon>
        <taxon>Muscomorpha</taxon>
        <taxon>Hippoboscoidea</taxon>
        <taxon>Glossinidae</taxon>
        <taxon>Glossina</taxon>
    </lineage>
</organism>
<dbReference type="RefSeq" id="XP_037889925.1">
    <property type="nucleotide sequence ID" value="XM_038033997.1"/>
</dbReference>
<keyword evidence="1" id="KW-1185">Reference proteome</keyword>
<protein>
    <submittedName>
        <fullName evidence="2">Uncharacterized protein LOC119637756</fullName>
    </submittedName>
</protein>
<dbReference type="InterPro" id="IPR012340">
    <property type="entry name" value="NA-bd_OB-fold"/>
</dbReference>
<dbReference type="KEGG" id="gfs:119637756"/>
<dbReference type="GeneID" id="119637756"/>
<dbReference type="Gene3D" id="2.40.50.140">
    <property type="entry name" value="Nucleic acid-binding proteins"/>
    <property type="match status" value="1"/>
</dbReference>
<reference evidence="2" key="1">
    <citation type="submission" date="2025-08" db="UniProtKB">
        <authorList>
            <consortium name="RefSeq"/>
        </authorList>
    </citation>
    <scope>IDENTIFICATION</scope>
    <source>
        <tissue evidence="2">Whole body pupa</tissue>
    </source>
</reference>
<name>A0A9C6DSA7_9MUSC</name>
<evidence type="ECO:0000313" key="1">
    <source>
        <dbReference type="Proteomes" id="UP000092443"/>
    </source>
</evidence>
<dbReference type="Proteomes" id="UP000092443">
    <property type="component" value="Unplaced"/>
</dbReference>
<sequence length="209" mass="24488">MDFEDLLDFFFVRKQFKDDSGMCTSKNNTCQVGQVLQYIPLMLKEIQNVNYNSLERNPSIIIDLKSRIRFQYCLVYGRVIAKGKSTKNVCKYILDDGTTALQINIYRRECELHNLWKLEVELYSLEEHTSFENKTDVLASLKNLLMKSREQLSNFELSLGCKVLVYGKPSINRNYVSIDVNSLIQDSSCIYEIMFKDKLIDWYNKNLLV</sequence>
<accession>A0A9C6DSA7</accession>
<evidence type="ECO:0000313" key="2">
    <source>
        <dbReference type="RefSeq" id="XP_037889925.1"/>
    </source>
</evidence>
<proteinExistence type="predicted"/>